<dbReference type="RefSeq" id="WP_133959233.1">
    <property type="nucleotide sequence ID" value="NZ_SORI01000036.1"/>
</dbReference>
<evidence type="ECO:0000259" key="7">
    <source>
        <dbReference type="Pfam" id="PF01171"/>
    </source>
</evidence>
<comment type="catalytic activity">
    <reaction evidence="5 6">
        <text>cytidine(34) in tRNA(Ile2) + L-lysine + ATP = lysidine(34) in tRNA(Ile2) + AMP + diphosphate + H(+)</text>
        <dbReference type="Rhea" id="RHEA:43744"/>
        <dbReference type="Rhea" id="RHEA-COMP:10625"/>
        <dbReference type="Rhea" id="RHEA-COMP:10670"/>
        <dbReference type="ChEBI" id="CHEBI:15378"/>
        <dbReference type="ChEBI" id="CHEBI:30616"/>
        <dbReference type="ChEBI" id="CHEBI:32551"/>
        <dbReference type="ChEBI" id="CHEBI:33019"/>
        <dbReference type="ChEBI" id="CHEBI:82748"/>
        <dbReference type="ChEBI" id="CHEBI:83665"/>
        <dbReference type="ChEBI" id="CHEBI:456215"/>
        <dbReference type="EC" id="6.3.4.19"/>
    </reaction>
</comment>
<dbReference type="OrthoDB" id="9807403at2"/>
<dbReference type="HAMAP" id="MF_01161">
    <property type="entry name" value="tRNA_Ile_lys_synt"/>
    <property type="match status" value="1"/>
</dbReference>
<name>A0A4R8LXP2_9BACT</name>
<reference evidence="8 9" key="1">
    <citation type="submission" date="2019-03" db="EMBL/GenBank/DDBJ databases">
        <title>Genomic Encyclopedia of Type Strains, Phase IV (KMG-IV): sequencing the most valuable type-strain genomes for metagenomic binning, comparative biology and taxonomic classification.</title>
        <authorList>
            <person name="Goeker M."/>
        </authorList>
    </citation>
    <scope>NUCLEOTIDE SEQUENCE [LARGE SCALE GENOMIC DNA]</scope>
    <source>
        <strain evidence="8 9">DSM 25964</strain>
    </source>
</reference>
<keyword evidence="2 6" id="KW-0819">tRNA processing</keyword>
<dbReference type="NCBIfam" id="TIGR02432">
    <property type="entry name" value="lysidine_TilS_N"/>
    <property type="match status" value="1"/>
</dbReference>
<sequence>MGKMEIAPRPDIPFKYSLARLEKEFVRTGNAQGWMHTDTPLLLAVSGGSDSVAMLWLFSLFRNKNLVVAHLDHGIRGEEGKGDASFVASLSARFGVRCICESLPVPSLLQKGESLEDGARRIRYRFLEETAKEEGAWGIGVAHTSDDSAETFLHNLFRGTGVRGLSGIPEKRGPVFRPLLKYSREFLRELLRLYGIPWREDSTNEDTAYLRNRIRNMLIPLVEREINSSARKHILGAAGDLAFFRGQEEKMQESLLNLASVSLPFCSYACPLPFLRRLDAETTAVFLRGAGRALGLKALARERTEKLAELLNKDDPWCFQWQSSMYVFSSFPFVTWVDPVILNGLDPSGITVPLEGIQGTFEWNNWQFSWKREKPAEVSAGWMQAVLPCTGEIQLFSLSEMQNHRDTWALPWGRHIFPVLRSGSFEWVPFWGRRSPAGVIPSGEEVVRIQSRVLHITAEKGKEYGL</sequence>
<dbReference type="InterPro" id="IPR011063">
    <property type="entry name" value="TilS/TtcA_N"/>
</dbReference>
<comment type="domain">
    <text evidence="6">The N-terminal region contains the highly conserved SGGXDS motif, predicted to be a P-loop motif involved in ATP binding.</text>
</comment>
<dbReference type="GO" id="GO:0032267">
    <property type="term" value="F:tRNA(Ile)-lysidine synthase activity"/>
    <property type="evidence" value="ECO:0007669"/>
    <property type="project" value="UniProtKB-EC"/>
</dbReference>
<dbReference type="GO" id="GO:0005524">
    <property type="term" value="F:ATP binding"/>
    <property type="evidence" value="ECO:0007669"/>
    <property type="project" value="UniProtKB-UniRule"/>
</dbReference>
<dbReference type="EC" id="6.3.4.19" evidence="6"/>
<feature type="domain" description="tRNA(Ile)-lysidine/2-thiocytidine synthase N-terminal" evidence="7">
    <location>
        <begin position="41"/>
        <end position="216"/>
    </location>
</feature>
<dbReference type="InterPro" id="IPR012094">
    <property type="entry name" value="tRNA_Ile_lys_synt"/>
</dbReference>
<dbReference type="CDD" id="cd01992">
    <property type="entry name" value="TilS_N"/>
    <property type="match status" value="1"/>
</dbReference>
<dbReference type="InterPro" id="IPR012795">
    <property type="entry name" value="tRNA_Ile_lys_synt_N"/>
</dbReference>
<comment type="subcellular location">
    <subcellularLocation>
        <location evidence="6">Cytoplasm</location>
    </subcellularLocation>
</comment>
<proteinExistence type="inferred from homology"/>
<evidence type="ECO:0000256" key="1">
    <source>
        <dbReference type="ARBA" id="ARBA00022598"/>
    </source>
</evidence>
<keyword evidence="9" id="KW-1185">Reference proteome</keyword>
<evidence type="ECO:0000256" key="5">
    <source>
        <dbReference type="ARBA" id="ARBA00048539"/>
    </source>
</evidence>
<dbReference type="SUPFAM" id="SSF52402">
    <property type="entry name" value="Adenine nucleotide alpha hydrolases-like"/>
    <property type="match status" value="1"/>
</dbReference>
<dbReference type="GO" id="GO:0005737">
    <property type="term" value="C:cytoplasm"/>
    <property type="evidence" value="ECO:0007669"/>
    <property type="project" value="UniProtKB-SubCell"/>
</dbReference>
<dbReference type="Pfam" id="PF01171">
    <property type="entry name" value="ATP_bind_3"/>
    <property type="match status" value="1"/>
</dbReference>
<dbReference type="InterPro" id="IPR014729">
    <property type="entry name" value="Rossmann-like_a/b/a_fold"/>
</dbReference>
<dbReference type="GO" id="GO:0006400">
    <property type="term" value="P:tRNA modification"/>
    <property type="evidence" value="ECO:0007669"/>
    <property type="project" value="UniProtKB-UniRule"/>
</dbReference>
<dbReference type="EMBL" id="SORI01000036">
    <property type="protein sequence ID" value="TDY52596.1"/>
    <property type="molecule type" value="Genomic_DNA"/>
</dbReference>
<comment type="function">
    <text evidence="6">Ligates lysine onto the cytidine present at position 34 of the AUA codon-specific tRNA(Ile) that contains the anticodon CAU, in an ATP-dependent manner. Cytidine is converted to lysidine, thus changing the amino acid specificity of the tRNA from methionine to isoleucine.</text>
</comment>
<evidence type="ECO:0000256" key="4">
    <source>
        <dbReference type="ARBA" id="ARBA00022840"/>
    </source>
</evidence>
<dbReference type="PANTHER" id="PTHR43033">
    <property type="entry name" value="TRNA(ILE)-LYSIDINE SYNTHASE-RELATED"/>
    <property type="match status" value="1"/>
</dbReference>
<comment type="similarity">
    <text evidence="6">Belongs to the tRNA(Ile)-lysidine synthase family.</text>
</comment>
<evidence type="ECO:0000313" key="9">
    <source>
        <dbReference type="Proteomes" id="UP000295066"/>
    </source>
</evidence>
<evidence type="ECO:0000256" key="2">
    <source>
        <dbReference type="ARBA" id="ARBA00022694"/>
    </source>
</evidence>
<evidence type="ECO:0000256" key="6">
    <source>
        <dbReference type="HAMAP-Rule" id="MF_01161"/>
    </source>
</evidence>
<keyword evidence="1 6" id="KW-0436">Ligase</keyword>
<comment type="caution">
    <text evidence="8">The sequence shown here is derived from an EMBL/GenBank/DDBJ whole genome shotgun (WGS) entry which is preliminary data.</text>
</comment>
<dbReference type="PANTHER" id="PTHR43033:SF1">
    <property type="entry name" value="TRNA(ILE)-LYSIDINE SYNTHASE-RELATED"/>
    <property type="match status" value="1"/>
</dbReference>
<dbReference type="Proteomes" id="UP000295066">
    <property type="component" value="Unassembled WGS sequence"/>
</dbReference>
<feature type="binding site" evidence="6">
    <location>
        <begin position="46"/>
        <end position="51"/>
    </location>
    <ligand>
        <name>ATP</name>
        <dbReference type="ChEBI" id="CHEBI:30616"/>
    </ligand>
</feature>
<keyword evidence="4 6" id="KW-0067">ATP-binding</keyword>
<gene>
    <name evidence="6" type="primary">tilS</name>
    <name evidence="8" type="ORF">C8D99_13613</name>
</gene>
<accession>A0A4R8LXP2</accession>
<dbReference type="AlphaFoldDB" id="A0A4R8LXP2"/>
<keyword evidence="6" id="KW-0963">Cytoplasm</keyword>
<protein>
    <recommendedName>
        <fullName evidence="6">tRNA(Ile)-lysidine synthase</fullName>
        <ecNumber evidence="6">6.3.4.19</ecNumber>
    </recommendedName>
    <alternativeName>
        <fullName evidence="6">tRNA(Ile)-2-lysyl-cytidine synthase</fullName>
    </alternativeName>
    <alternativeName>
        <fullName evidence="6">tRNA(Ile)-lysidine synthetase</fullName>
    </alternativeName>
</protein>
<evidence type="ECO:0000313" key="8">
    <source>
        <dbReference type="EMBL" id="TDY52596.1"/>
    </source>
</evidence>
<keyword evidence="3 6" id="KW-0547">Nucleotide-binding</keyword>
<evidence type="ECO:0000256" key="3">
    <source>
        <dbReference type="ARBA" id="ARBA00022741"/>
    </source>
</evidence>
<organism evidence="8 9">
    <name type="scientific">Aminivibrio pyruvatiphilus</name>
    <dbReference type="NCBI Taxonomy" id="1005740"/>
    <lineage>
        <taxon>Bacteria</taxon>
        <taxon>Thermotogati</taxon>
        <taxon>Synergistota</taxon>
        <taxon>Synergistia</taxon>
        <taxon>Synergistales</taxon>
        <taxon>Aminobacteriaceae</taxon>
        <taxon>Aminivibrio</taxon>
    </lineage>
</organism>
<dbReference type="Gene3D" id="3.40.50.620">
    <property type="entry name" value="HUPs"/>
    <property type="match status" value="1"/>
</dbReference>